<dbReference type="EMBL" id="WRPP01000007">
    <property type="protein sequence ID" value="MVU81995.1"/>
    <property type="molecule type" value="Genomic_DNA"/>
</dbReference>
<dbReference type="Proteomes" id="UP000466794">
    <property type="component" value="Unassembled WGS sequence"/>
</dbReference>
<evidence type="ECO:0000256" key="3">
    <source>
        <dbReference type="ARBA" id="ARBA00022603"/>
    </source>
</evidence>
<proteinExistence type="inferred from homology"/>
<comment type="caution">
    <text evidence="7">The sequence shown here is derived from an EMBL/GenBank/DDBJ whole genome shotgun (WGS) entry which is preliminary data.</text>
</comment>
<accession>A0A7K1V5S1</accession>
<evidence type="ECO:0000313" key="8">
    <source>
        <dbReference type="Proteomes" id="UP000466794"/>
    </source>
</evidence>
<evidence type="ECO:0000256" key="4">
    <source>
        <dbReference type="ARBA" id="ARBA00022679"/>
    </source>
</evidence>
<dbReference type="NCBIfam" id="TIGR00027">
    <property type="entry name" value="mthyl_TIGR00027"/>
    <property type="match status" value="1"/>
</dbReference>
<dbReference type="Gene3D" id="3.40.50.150">
    <property type="entry name" value="Vaccinia Virus protein VP39"/>
    <property type="match status" value="1"/>
</dbReference>
<dbReference type="PANTHER" id="PTHR43619:SF2">
    <property type="entry name" value="S-ADENOSYL-L-METHIONINE-DEPENDENT METHYLTRANSFERASES SUPERFAMILY PROTEIN"/>
    <property type="match status" value="1"/>
</dbReference>
<evidence type="ECO:0000256" key="6">
    <source>
        <dbReference type="RuleBase" id="RU362030"/>
    </source>
</evidence>
<evidence type="ECO:0000256" key="5">
    <source>
        <dbReference type="ARBA" id="ARBA00022691"/>
    </source>
</evidence>
<comment type="function">
    <text evidence="1 6">Exhibits S-adenosyl-L-methionine-dependent methyltransferase activity.</text>
</comment>
<evidence type="ECO:0000256" key="1">
    <source>
        <dbReference type="ARBA" id="ARBA00003907"/>
    </source>
</evidence>
<keyword evidence="3 6" id="KW-0489">Methyltransferase</keyword>
<dbReference type="PANTHER" id="PTHR43619">
    <property type="entry name" value="S-ADENOSYL-L-METHIONINE-DEPENDENT METHYLTRANSFERASE YKTD-RELATED"/>
    <property type="match status" value="1"/>
</dbReference>
<name>A0A7K1V5S1_9NOCA</name>
<gene>
    <name evidence="7" type="ORF">GPX89_32745</name>
</gene>
<dbReference type="InterPro" id="IPR029063">
    <property type="entry name" value="SAM-dependent_MTases_sf"/>
</dbReference>
<sequence length="281" mass="30389">MQNGEPSRTALGAARHRADHQKLDGASIFRDPLAVAVLTPLAESADRSPTAAREDDAARRRLRLFIAARSRYTEDALADAYRAGIRQAIILGAGLDTFAYRNPHSSLRVFEVDHPATQSWKRQLLADTGIGVPASVTYLGADFERDTLEDVLAAGDFDASQPAFVIWLGVTIYLTRPAIAATLNTLGRLAPGSELVLDYGEPLGPQTAEERAVAEERDRRLAAIGESWISRFTPEEIAAELKEAGLAVVEDLGPVATFARYLGTPTAPERPGPHILRAEVV</sequence>
<keyword evidence="4 7" id="KW-0808">Transferase</keyword>
<dbReference type="GO" id="GO:0032259">
    <property type="term" value="P:methylation"/>
    <property type="evidence" value="ECO:0007669"/>
    <property type="project" value="UniProtKB-KW"/>
</dbReference>
<dbReference type="GO" id="GO:0008168">
    <property type="term" value="F:methyltransferase activity"/>
    <property type="evidence" value="ECO:0007669"/>
    <property type="project" value="UniProtKB-UniRule"/>
</dbReference>
<keyword evidence="8" id="KW-1185">Reference proteome</keyword>
<evidence type="ECO:0000256" key="2">
    <source>
        <dbReference type="ARBA" id="ARBA00008138"/>
    </source>
</evidence>
<dbReference type="InterPro" id="IPR007213">
    <property type="entry name" value="Ppm1/Ppm2/Tcmp"/>
</dbReference>
<evidence type="ECO:0000313" key="7">
    <source>
        <dbReference type="EMBL" id="MVU81995.1"/>
    </source>
</evidence>
<keyword evidence="5 6" id="KW-0949">S-adenosyl-L-methionine</keyword>
<dbReference type="SUPFAM" id="SSF53335">
    <property type="entry name" value="S-adenosyl-L-methionine-dependent methyltransferases"/>
    <property type="match status" value="1"/>
</dbReference>
<comment type="similarity">
    <text evidence="2 6">Belongs to the UPF0677 family.</text>
</comment>
<reference evidence="7 8" key="1">
    <citation type="submission" date="2019-12" db="EMBL/GenBank/DDBJ databases">
        <title>Nocardia sp. nov. ET3-3 isolated from soil.</title>
        <authorList>
            <person name="Kanchanasin P."/>
            <person name="Tanasupawat S."/>
            <person name="Yuki M."/>
            <person name="Kudo T."/>
        </authorList>
    </citation>
    <scope>NUCLEOTIDE SEQUENCE [LARGE SCALE GENOMIC DNA]</scope>
    <source>
        <strain evidence="7 8">ET3-3</strain>
    </source>
</reference>
<dbReference type="RefSeq" id="WP_198347700.1">
    <property type="nucleotide sequence ID" value="NZ_WRPP01000007.1"/>
</dbReference>
<dbReference type="AlphaFoldDB" id="A0A7K1V5S1"/>
<protein>
    <recommendedName>
        <fullName evidence="6">S-adenosyl-L-methionine-dependent methyltransferase</fullName>
        <ecNumber evidence="6">2.1.1.-</ecNumber>
    </recommendedName>
</protein>
<dbReference type="InterPro" id="IPR011610">
    <property type="entry name" value="SAM_mthyl_Trfase_ML2640-like"/>
</dbReference>
<dbReference type="EC" id="2.1.1.-" evidence="6"/>
<organism evidence="7 8">
    <name type="scientific">Nocardia terrae</name>
    <dbReference type="NCBI Taxonomy" id="2675851"/>
    <lineage>
        <taxon>Bacteria</taxon>
        <taxon>Bacillati</taxon>
        <taxon>Actinomycetota</taxon>
        <taxon>Actinomycetes</taxon>
        <taxon>Mycobacteriales</taxon>
        <taxon>Nocardiaceae</taxon>
        <taxon>Nocardia</taxon>
    </lineage>
</organism>
<dbReference type="Pfam" id="PF04072">
    <property type="entry name" value="LCM"/>
    <property type="match status" value="1"/>
</dbReference>